<keyword evidence="2" id="KW-1185">Reference proteome</keyword>
<organism evidence="1 2">
    <name type="scientific">Nocardia yunnanensis</name>
    <dbReference type="NCBI Taxonomy" id="2382165"/>
    <lineage>
        <taxon>Bacteria</taxon>
        <taxon>Bacillati</taxon>
        <taxon>Actinomycetota</taxon>
        <taxon>Actinomycetes</taxon>
        <taxon>Mycobacteriales</taxon>
        <taxon>Nocardiaceae</taxon>
        <taxon>Nocardia</taxon>
    </lineage>
</organism>
<dbReference type="EMBL" id="CP032568">
    <property type="protein sequence ID" value="AYF77582.1"/>
    <property type="molecule type" value="Genomic_DNA"/>
</dbReference>
<accession>A0A386ZI46</accession>
<evidence type="ECO:0000313" key="1">
    <source>
        <dbReference type="EMBL" id="AYF77582.1"/>
    </source>
</evidence>
<proteinExistence type="predicted"/>
<dbReference type="KEGG" id="nyu:D7D52_31455"/>
<evidence type="ECO:0000313" key="2">
    <source>
        <dbReference type="Proteomes" id="UP000267164"/>
    </source>
</evidence>
<dbReference type="AlphaFoldDB" id="A0A386ZI46"/>
<reference evidence="1 2" key="1">
    <citation type="submission" date="2018-09" db="EMBL/GenBank/DDBJ databases">
        <title>Nocardia yunnanensis sp. nov., an actinomycete isolated from a soil sample.</title>
        <authorList>
            <person name="Zhang J."/>
        </authorList>
    </citation>
    <scope>NUCLEOTIDE SEQUENCE [LARGE SCALE GENOMIC DNA]</scope>
    <source>
        <strain evidence="1 2">CFHS0054</strain>
    </source>
</reference>
<dbReference type="OrthoDB" id="4382328at2"/>
<sequence length="104" mass="9432">MDTGLTGVGNAVAGAGTGVDAGVSGATQGGVQVGSGLDAHGASAVDAGLHGAGANPWAGVDVSQAFGGGVHGAGADASLFGDGAAHTDLGTHVGGDIVGDMLHS</sequence>
<name>A0A386ZI46_9NOCA</name>
<protein>
    <submittedName>
        <fullName evidence="1">Uncharacterized protein</fullName>
    </submittedName>
</protein>
<gene>
    <name evidence="1" type="ORF">D7D52_31455</name>
</gene>
<dbReference type="Proteomes" id="UP000267164">
    <property type="component" value="Chromosome"/>
</dbReference>